<reference evidence="2" key="1">
    <citation type="submission" date="2019-06" db="EMBL/GenBank/DDBJ databases">
        <authorList>
            <person name="Murdoch R.W."/>
            <person name="Fathepure B."/>
        </authorList>
    </citation>
    <scope>NUCLEOTIDE SEQUENCE</scope>
</reference>
<sequence>MFNIGRNDSYGRQRRIEHRGRHLRASRTGGIALRAQMKAAGLTLTGNTARGVRVSMTPARNTQVALQNGRFILRGRYGSGPSG</sequence>
<feature type="region of interest" description="Disordered" evidence="1">
    <location>
        <begin position="1"/>
        <end position="23"/>
    </location>
</feature>
<evidence type="ECO:0000256" key="1">
    <source>
        <dbReference type="SAM" id="MobiDB-lite"/>
    </source>
</evidence>
<name>A0A5B8RIV7_9ZZZZ</name>
<protein>
    <submittedName>
        <fullName evidence="2">Uncharacterized protein</fullName>
    </submittedName>
</protein>
<gene>
    <name evidence="2" type="ORF">KBTEX_03068</name>
</gene>
<proteinExistence type="predicted"/>
<dbReference type="AlphaFoldDB" id="A0A5B8RIV7"/>
<feature type="compositionally biased region" description="Basic residues" evidence="1">
    <location>
        <begin position="12"/>
        <end position="23"/>
    </location>
</feature>
<dbReference type="EMBL" id="MN079165">
    <property type="protein sequence ID" value="QEA06727.1"/>
    <property type="molecule type" value="Genomic_DNA"/>
</dbReference>
<organism evidence="2">
    <name type="scientific">uncultured organism</name>
    <dbReference type="NCBI Taxonomy" id="155900"/>
    <lineage>
        <taxon>unclassified sequences</taxon>
        <taxon>environmental samples</taxon>
    </lineage>
</organism>
<accession>A0A5B8RIV7</accession>
<evidence type="ECO:0000313" key="2">
    <source>
        <dbReference type="EMBL" id="QEA06727.1"/>
    </source>
</evidence>